<dbReference type="Proteomes" id="UP001164746">
    <property type="component" value="Chromosome 6"/>
</dbReference>
<keyword evidence="2" id="KW-1185">Reference proteome</keyword>
<gene>
    <name evidence="1" type="ORF">MAR_017429</name>
</gene>
<sequence>MTLVRALLTAEAVGTVQMMAVDLRLLRSFAMEEADKLQEQYPEAINLLEKTEWYDVMFLCDERIAVLKKASGRYKPNVQVFSEIAGHSVLLRATGYRHVAGTNVKSRPEPVSGGRPP</sequence>
<evidence type="ECO:0000313" key="1">
    <source>
        <dbReference type="EMBL" id="WAR07471.1"/>
    </source>
</evidence>
<proteinExistence type="predicted"/>
<evidence type="ECO:0000313" key="2">
    <source>
        <dbReference type="Proteomes" id="UP001164746"/>
    </source>
</evidence>
<reference evidence="1" key="1">
    <citation type="submission" date="2022-11" db="EMBL/GenBank/DDBJ databases">
        <title>Centuries of genome instability and evolution in soft-shell clam transmissible cancer (bioRxiv).</title>
        <authorList>
            <person name="Hart S.F.M."/>
            <person name="Yonemitsu M.A."/>
            <person name="Giersch R.M."/>
            <person name="Beal B.F."/>
            <person name="Arriagada G."/>
            <person name="Davis B.W."/>
            <person name="Ostrander E.A."/>
            <person name="Goff S.P."/>
            <person name="Metzger M.J."/>
        </authorList>
    </citation>
    <scope>NUCLEOTIDE SEQUENCE</scope>
    <source>
        <strain evidence="1">MELC-2E11</strain>
        <tissue evidence="1">Siphon/mantle</tissue>
    </source>
</reference>
<protein>
    <submittedName>
        <fullName evidence="1">Uncharacterized protein</fullName>
    </submittedName>
</protein>
<organism evidence="1 2">
    <name type="scientific">Mya arenaria</name>
    <name type="common">Soft-shell clam</name>
    <dbReference type="NCBI Taxonomy" id="6604"/>
    <lineage>
        <taxon>Eukaryota</taxon>
        <taxon>Metazoa</taxon>
        <taxon>Spiralia</taxon>
        <taxon>Lophotrochozoa</taxon>
        <taxon>Mollusca</taxon>
        <taxon>Bivalvia</taxon>
        <taxon>Autobranchia</taxon>
        <taxon>Heteroconchia</taxon>
        <taxon>Euheterodonta</taxon>
        <taxon>Imparidentia</taxon>
        <taxon>Neoheterodontei</taxon>
        <taxon>Myida</taxon>
        <taxon>Myoidea</taxon>
        <taxon>Myidae</taxon>
        <taxon>Mya</taxon>
    </lineage>
</organism>
<name>A0ABY7EFA0_MYAAR</name>
<accession>A0ABY7EFA0</accession>
<dbReference type="EMBL" id="CP111017">
    <property type="protein sequence ID" value="WAR07471.1"/>
    <property type="molecule type" value="Genomic_DNA"/>
</dbReference>